<evidence type="ECO:0000313" key="3">
    <source>
        <dbReference type="Proteomes" id="UP001274830"/>
    </source>
</evidence>
<accession>A0AAE0WPH3</accession>
<dbReference type="EMBL" id="JAUTXT010000015">
    <property type="protein sequence ID" value="KAK3675370.1"/>
    <property type="molecule type" value="Genomic_DNA"/>
</dbReference>
<feature type="region of interest" description="Disordered" evidence="1">
    <location>
        <begin position="223"/>
        <end position="244"/>
    </location>
</feature>
<feature type="compositionally biased region" description="Polar residues" evidence="1">
    <location>
        <begin position="513"/>
        <end position="543"/>
    </location>
</feature>
<feature type="region of interest" description="Disordered" evidence="1">
    <location>
        <begin position="677"/>
        <end position="706"/>
    </location>
</feature>
<dbReference type="Proteomes" id="UP001274830">
    <property type="component" value="Unassembled WGS sequence"/>
</dbReference>
<sequence length="706" mass="77525">MEVEDWDMSTRLLYGLQHSPPSDHGMAEQYPDSKIQHELKAIAVRLYNHQKMTPMFASKVTDGRNTLAYLLCASYESSPSSSPESNGRLRLRNCTPLPLAQWDRLYYVVCAEIRSMYSALEEAFGKDFEGGATILHNAGPEGISGSPRHLISGLRLARILEDTWIAVTDERLRGPLNAALAGRLINTDGMDPEEITEMVFNDLPKATTRRSDDETLLARARAEVRELSHSPPRRKNSKHSPSTQCRCSSGCRCRKVCGLQPNECECTHMRGQICEMMEKQHDVHNAVQEVLTRALTGNVQTHNHILGAATNNIAQMQVTDTAHSEPHAVQTSMTAYQASEKAEAGILQKQRKRANTNNSELAYVPPPRTPTRGKKDAYPLGFYGDYSGHRYPTFRATPDSAPPPVYGSSYSSQIPARKPVPRAASKAEEQILGCDSTEINRSVAESESKGLYTQSFPVPAHWNPRQPIFGAAHEDAQSYADLAEEAHNAIRPFSDEPDFYLPAHEPFRPALHTTPTAPVTIPNTTKSNQEANGSPSSATSSLNKPCPPLPPTTLLPEPDFIRPRPALKQRYVSAGGNTKLSDREEISGPAMSATISSRNSGVRPIPKDQLFEMLNDPDFVRANFGEEAAGKMPVATPPVSARPSVDNSPSKHGGGVRSSATAIGTASWDSKVEGFGYQIKRERTESGGSFTGRLRRAFSRKNSQVE</sequence>
<dbReference type="AlphaFoldDB" id="A0AAE0WPH3"/>
<organism evidence="2 3">
    <name type="scientific">Recurvomyces mirabilis</name>
    <dbReference type="NCBI Taxonomy" id="574656"/>
    <lineage>
        <taxon>Eukaryota</taxon>
        <taxon>Fungi</taxon>
        <taxon>Dikarya</taxon>
        <taxon>Ascomycota</taxon>
        <taxon>Pezizomycotina</taxon>
        <taxon>Dothideomycetes</taxon>
        <taxon>Dothideomycetidae</taxon>
        <taxon>Mycosphaerellales</taxon>
        <taxon>Teratosphaeriaceae</taxon>
        <taxon>Recurvomyces</taxon>
    </lineage>
</organism>
<feature type="region of interest" description="Disordered" evidence="1">
    <location>
        <begin position="359"/>
        <end position="378"/>
    </location>
</feature>
<reference evidence="2" key="1">
    <citation type="submission" date="2023-07" db="EMBL/GenBank/DDBJ databases">
        <title>Black Yeasts Isolated from many extreme environments.</title>
        <authorList>
            <person name="Coleine C."/>
            <person name="Stajich J.E."/>
            <person name="Selbmann L."/>
        </authorList>
    </citation>
    <scope>NUCLEOTIDE SEQUENCE</scope>
    <source>
        <strain evidence="2">CCFEE 5485</strain>
    </source>
</reference>
<feature type="region of interest" description="Disordered" evidence="1">
    <location>
        <begin position="509"/>
        <end position="562"/>
    </location>
</feature>
<comment type="caution">
    <text evidence="2">The sequence shown here is derived from an EMBL/GenBank/DDBJ whole genome shotgun (WGS) entry which is preliminary data.</text>
</comment>
<feature type="region of interest" description="Disordered" evidence="1">
    <location>
        <begin position="632"/>
        <end position="663"/>
    </location>
</feature>
<gene>
    <name evidence="2" type="ORF">LTR78_004880</name>
</gene>
<proteinExistence type="predicted"/>
<evidence type="ECO:0000313" key="2">
    <source>
        <dbReference type="EMBL" id="KAK3675370.1"/>
    </source>
</evidence>
<name>A0AAE0WPH3_9PEZI</name>
<evidence type="ECO:0000256" key="1">
    <source>
        <dbReference type="SAM" id="MobiDB-lite"/>
    </source>
</evidence>
<protein>
    <submittedName>
        <fullName evidence="2">Uncharacterized protein</fullName>
    </submittedName>
</protein>
<feature type="region of interest" description="Disordered" evidence="1">
    <location>
        <begin position="397"/>
        <end position="417"/>
    </location>
</feature>
<keyword evidence="3" id="KW-1185">Reference proteome</keyword>